<comment type="similarity">
    <text evidence="1">Belongs to the disease resistance NB-LRR family.</text>
</comment>
<keyword evidence="2" id="KW-0433">Leucine-rich repeat</keyword>
<sequence>MAVAPRDAGYGCGFGAGIFLDYMATVSAVSAVGWVVSPIIRRMVSLVQSYMSSQYNWKSGILSDLKNLEATLMDILLVVGAAERQHVVDRNQILLLQQMKDAVSDAEDVLDEFDHMLLKEKVEQKGLLRRIGSSSLSVGKRLVNIDNFRSNLRKVLKSLERVRASAEMFVRVMALQGFNPIQSVQCVPVRTTGSLLHEDAIFGREKEIDELVVHTIVGVGGIGKTTLAQLIYNDERILDSFDVRMWVSVSNNFDKIRITKEIISYPTDSENAELTNFNFSKLQDELRWRLRSKRFLLVLDDVWYDEKYGEHINKQMWMEIMAPIKERFTRPGSMTGSMILVTTRTELVAKMLDSRSLFILEGLGRDDSWLLFRRCAFGSRKPEGYPELKQLGYQIVQKLKGSPLALKVVGGHLNGKYSDAEWEDVLQRDVLNPNDILTILYLSYESLPEHLQQCFAYCSLFPKGYRIDSKRLIWMWIAQGLVHLEGNNSRNLEDIGRGYFNDLVDHGSVGEFPHYIRHLSVSAERLGDLVNYDGLRRLRTFMILNDSWFCSKVCLSHDILNKLKSVRVLDVSGCCFGRFPEAVNDLMHLRYLAIRRTYYPLPTTISRLNHLQSLFVLYHSCYSARISCSNKWKQLKYLRREVNTTGGHFSLPESIRRLINLVHVDVEKAYTLMLSGVYQLPCIEGSGEFLVDKKEQSLVQLRDLNKIRGELSVRFLENVKNREEAAKSHLDLKEHISKLELEWGSCDGAHDMDKGFEVLDVLKPHRNLDDLTISGYPGVKSPSWLESDWLRRLKLICLRDCNRWEVLPPLGDLPLLGTLEVRRMEELKALSQEFFGHAGFPSLERLLLERLPKLEWCLVDNDKVLQNLRHLSVAGCPRLRSYRTHPRTLRHIAVLDKEKIHFKLQIDSFELSRSFCRLVSSSFHVLRSHHLESIEDMEIYVNCLVHMPMIVFHNMKSLKKLKIFGIDEQNTCSVITTLLGENGCPVLPLSLKCLALEKCYLQPSSFSKLLNNLSSLETIRLSKCGSLEIPSLPVSLHLLRMLKRLAIYFCDWISSFEGSEALLSLEEMKIGYCYDLEYVPYLDEMPCLQKLHLSACPQVMRLSKAGHQTALKELVVRSCDGLSSLRQLCDLVSLVKLTITDCSDLLWLPDMDGFYSLRVLSINQCPRLRSLPRSGLPVSLETFFLSRCHQALEEQFQRKEGPDWNKFAALPGCKWIDSRW</sequence>
<dbReference type="OMA" id="IHRANTC"/>
<dbReference type="InterPro" id="IPR058922">
    <property type="entry name" value="WHD_DRP"/>
</dbReference>
<evidence type="ECO:0000256" key="3">
    <source>
        <dbReference type="ARBA" id="ARBA00022737"/>
    </source>
</evidence>
<dbReference type="Gene3D" id="1.10.8.430">
    <property type="entry name" value="Helical domain of apoptotic protease-activating factors"/>
    <property type="match status" value="1"/>
</dbReference>
<protein>
    <submittedName>
        <fullName evidence="11">Putative disease resistance protein RGA3</fullName>
    </submittedName>
</protein>
<dbReference type="Pfam" id="PF00931">
    <property type="entry name" value="NB-ARC"/>
    <property type="match status" value="1"/>
</dbReference>
<dbReference type="SUPFAM" id="SSF52058">
    <property type="entry name" value="L domain-like"/>
    <property type="match status" value="2"/>
</dbReference>
<dbReference type="GO" id="GO:0006952">
    <property type="term" value="P:defense response"/>
    <property type="evidence" value="ECO:0007669"/>
    <property type="project" value="UniProtKB-KW"/>
</dbReference>
<gene>
    <name evidence="11" type="ORF">TRIUR3_24303</name>
</gene>
<dbReference type="SUPFAM" id="SSF52540">
    <property type="entry name" value="P-loop containing nucleoside triphosphate hydrolases"/>
    <property type="match status" value="1"/>
</dbReference>
<dbReference type="InterPro" id="IPR027417">
    <property type="entry name" value="P-loop_NTPase"/>
</dbReference>
<dbReference type="Pfam" id="PF23559">
    <property type="entry name" value="WHD_DRP"/>
    <property type="match status" value="1"/>
</dbReference>
<evidence type="ECO:0000259" key="7">
    <source>
        <dbReference type="Pfam" id="PF00931"/>
    </source>
</evidence>
<keyword evidence="6" id="KW-0067">ATP-binding</keyword>
<evidence type="ECO:0000313" key="11">
    <source>
        <dbReference type="EMBL" id="EMS60275.1"/>
    </source>
</evidence>
<feature type="domain" description="R13L1/DRL21-like LRR repeat region" evidence="10">
    <location>
        <begin position="698"/>
        <end position="824"/>
    </location>
</feature>
<evidence type="ECO:0000259" key="9">
    <source>
        <dbReference type="Pfam" id="PF23559"/>
    </source>
</evidence>
<dbReference type="GO" id="GO:0043531">
    <property type="term" value="F:ADP binding"/>
    <property type="evidence" value="ECO:0007669"/>
    <property type="project" value="InterPro"/>
</dbReference>
<dbReference type="InterPro" id="IPR032675">
    <property type="entry name" value="LRR_dom_sf"/>
</dbReference>
<dbReference type="GO" id="GO:0051707">
    <property type="term" value="P:response to other organism"/>
    <property type="evidence" value="ECO:0007669"/>
    <property type="project" value="UniProtKB-ARBA"/>
</dbReference>
<feature type="domain" description="NB-ARC" evidence="7">
    <location>
        <begin position="207"/>
        <end position="378"/>
    </location>
</feature>
<organism evidence="11">
    <name type="scientific">Triticum urartu</name>
    <name type="common">Red wild einkorn</name>
    <name type="synonym">Crithodium urartu</name>
    <dbReference type="NCBI Taxonomy" id="4572"/>
    <lineage>
        <taxon>Eukaryota</taxon>
        <taxon>Viridiplantae</taxon>
        <taxon>Streptophyta</taxon>
        <taxon>Embryophyta</taxon>
        <taxon>Tracheophyta</taxon>
        <taxon>Spermatophyta</taxon>
        <taxon>Magnoliopsida</taxon>
        <taxon>Liliopsida</taxon>
        <taxon>Poales</taxon>
        <taxon>Poaceae</taxon>
        <taxon>BOP clade</taxon>
        <taxon>Pooideae</taxon>
        <taxon>Triticodae</taxon>
        <taxon>Triticeae</taxon>
        <taxon>Triticinae</taxon>
        <taxon>Triticum</taxon>
    </lineage>
</organism>
<dbReference type="InterPro" id="IPR056789">
    <property type="entry name" value="LRR_R13L1-DRL21"/>
</dbReference>
<name>M8A6D5_TRIUA</name>
<keyword evidence="4" id="KW-0547">Nucleotide-binding</keyword>
<dbReference type="EMBL" id="KD111440">
    <property type="protein sequence ID" value="EMS60275.1"/>
    <property type="molecule type" value="Genomic_DNA"/>
</dbReference>
<feature type="domain" description="Disease resistance protein winged helix" evidence="9">
    <location>
        <begin position="460"/>
        <end position="505"/>
    </location>
</feature>
<evidence type="ECO:0000256" key="2">
    <source>
        <dbReference type="ARBA" id="ARBA00022614"/>
    </source>
</evidence>
<dbReference type="Pfam" id="PF18052">
    <property type="entry name" value="Rx_N"/>
    <property type="match status" value="1"/>
</dbReference>
<dbReference type="InterPro" id="IPR041118">
    <property type="entry name" value="Rx_N"/>
</dbReference>
<evidence type="ECO:0000256" key="5">
    <source>
        <dbReference type="ARBA" id="ARBA00022821"/>
    </source>
</evidence>
<dbReference type="PANTHER" id="PTHR36766">
    <property type="entry name" value="PLANT BROAD-SPECTRUM MILDEW RESISTANCE PROTEIN RPW8"/>
    <property type="match status" value="1"/>
</dbReference>
<dbReference type="Gene3D" id="3.40.50.300">
    <property type="entry name" value="P-loop containing nucleotide triphosphate hydrolases"/>
    <property type="match status" value="1"/>
</dbReference>
<feature type="domain" description="Disease resistance N-terminal" evidence="8">
    <location>
        <begin position="42"/>
        <end position="126"/>
    </location>
</feature>
<dbReference type="PRINTS" id="PR00364">
    <property type="entry name" value="DISEASERSIST"/>
</dbReference>
<dbReference type="Gene3D" id="3.80.10.10">
    <property type="entry name" value="Ribonuclease Inhibitor"/>
    <property type="match status" value="3"/>
</dbReference>
<dbReference type="GO" id="GO:0005524">
    <property type="term" value="F:ATP binding"/>
    <property type="evidence" value="ECO:0007669"/>
    <property type="project" value="UniProtKB-KW"/>
</dbReference>
<dbReference type="STRING" id="4572.M8A6D5"/>
<evidence type="ECO:0000256" key="6">
    <source>
        <dbReference type="ARBA" id="ARBA00022840"/>
    </source>
</evidence>
<dbReference type="InterPro" id="IPR002182">
    <property type="entry name" value="NB-ARC"/>
</dbReference>
<dbReference type="InterPro" id="IPR042197">
    <property type="entry name" value="Apaf_helical"/>
</dbReference>
<evidence type="ECO:0000256" key="1">
    <source>
        <dbReference type="ARBA" id="ARBA00008894"/>
    </source>
</evidence>
<proteinExistence type="inferred from homology"/>
<evidence type="ECO:0000256" key="4">
    <source>
        <dbReference type="ARBA" id="ARBA00022741"/>
    </source>
</evidence>
<dbReference type="InterPro" id="IPR036388">
    <property type="entry name" value="WH-like_DNA-bd_sf"/>
</dbReference>
<accession>M8A6D5</accession>
<evidence type="ECO:0000259" key="10">
    <source>
        <dbReference type="Pfam" id="PF25019"/>
    </source>
</evidence>
<dbReference type="eggNOG" id="KOG4658">
    <property type="taxonomic scope" value="Eukaryota"/>
</dbReference>
<keyword evidence="5" id="KW-0611">Plant defense</keyword>
<dbReference type="Gene3D" id="1.10.10.10">
    <property type="entry name" value="Winged helix-like DNA-binding domain superfamily/Winged helix DNA-binding domain"/>
    <property type="match status" value="1"/>
</dbReference>
<keyword evidence="3" id="KW-0677">Repeat</keyword>
<evidence type="ECO:0000259" key="8">
    <source>
        <dbReference type="Pfam" id="PF18052"/>
    </source>
</evidence>
<dbReference type="Pfam" id="PF25019">
    <property type="entry name" value="LRR_R13L1-DRL21"/>
    <property type="match status" value="1"/>
</dbReference>
<reference evidence="11" key="1">
    <citation type="journal article" date="2013" name="Nature">
        <title>Draft genome of the wheat A-genome progenitor Triticum urartu.</title>
        <authorList>
            <person name="Ling H.Q."/>
            <person name="Zhao S."/>
            <person name="Liu D."/>
            <person name="Wang J."/>
            <person name="Sun H."/>
            <person name="Zhang C."/>
            <person name="Fan H."/>
            <person name="Li D."/>
            <person name="Dong L."/>
            <person name="Tao Y."/>
            <person name="Gao C."/>
            <person name="Wu H."/>
            <person name="Li Y."/>
            <person name="Cui Y."/>
            <person name="Guo X."/>
            <person name="Zheng S."/>
            <person name="Wang B."/>
            <person name="Yu K."/>
            <person name="Liang Q."/>
            <person name="Yang W."/>
            <person name="Lou X."/>
            <person name="Chen J."/>
            <person name="Feng M."/>
            <person name="Jian J."/>
            <person name="Zhang X."/>
            <person name="Luo G."/>
            <person name="Jiang Y."/>
            <person name="Liu J."/>
            <person name="Wang Z."/>
            <person name="Sha Y."/>
            <person name="Zhang B."/>
            <person name="Wu H."/>
            <person name="Tang D."/>
            <person name="Shen Q."/>
            <person name="Xue P."/>
            <person name="Zou S."/>
            <person name="Wang X."/>
            <person name="Liu X."/>
            <person name="Wang F."/>
            <person name="Yang Y."/>
            <person name="An X."/>
            <person name="Dong Z."/>
            <person name="Zhang K."/>
            <person name="Zhang X."/>
            <person name="Luo M.C."/>
            <person name="Dvorak J."/>
            <person name="Tong Y."/>
            <person name="Wang J."/>
            <person name="Yang H."/>
            <person name="Li Z."/>
            <person name="Wang D."/>
            <person name="Zhang A."/>
            <person name="Wang J."/>
        </authorList>
    </citation>
    <scope>NUCLEOTIDE SEQUENCE</scope>
</reference>
<dbReference type="AlphaFoldDB" id="M8A6D5"/>
<dbReference type="PANTHER" id="PTHR36766:SF40">
    <property type="entry name" value="DISEASE RESISTANCE PROTEIN RGA3"/>
    <property type="match status" value="1"/>
</dbReference>
<dbReference type="Gene3D" id="1.20.5.4130">
    <property type="match status" value="1"/>
</dbReference>